<dbReference type="EMBL" id="KP296792">
    <property type="protein sequence ID" value="AJK27780.1"/>
    <property type="molecule type" value="Genomic_DNA"/>
</dbReference>
<reference evidence="1 2" key="1">
    <citation type="journal article" date="2015" name="Genome Announc.">
        <title>Genome Sequences of Six Paenibacillus larvae Siphoviridae Phages.</title>
        <authorList>
            <person name="Carson S."/>
            <person name="Bruff E."/>
            <person name="DeFoor W."/>
            <person name="Dums J."/>
            <person name="Groth A."/>
            <person name="Hatfield T."/>
            <person name="Iyer A."/>
            <person name="Joshi K."/>
            <person name="McAdams S."/>
            <person name="Miles D."/>
            <person name="Miller D."/>
            <person name="Oufkir A."/>
            <person name="Raynor B."/>
            <person name="Riley S."/>
            <person name="Roland S."/>
            <person name="Rozier H."/>
            <person name="Talley S."/>
            <person name="Miller E.S."/>
        </authorList>
    </citation>
    <scope>NUCLEOTIDE SEQUENCE [LARGE SCALE GENOMIC DNA]</scope>
</reference>
<gene>
    <name evidence="1" type="ORF">LILY_56</name>
</gene>
<dbReference type="OrthoDB" id="5683at10239"/>
<dbReference type="GeneID" id="26629234"/>
<evidence type="ECO:0000313" key="2">
    <source>
        <dbReference type="Proteomes" id="UP000032129"/>
    </source>
</evidence>
<dbReference type="Proteomes" id="UP000032129">
    <property type="component" value="Segment"/>
</dbReference>
<name>A0A0C5AN15_9CAUD</name>
<accession>A0A0C5AN15</accession>
<sequence>MQGYIKDYRQELKSDIWLMPPLYHRVWQYLKYMANHQDNEIPLSDGTRLSIQRGQHMTSVRNIARGIGWYEGMIWKEPNPKSVSVVLDWLVKNGMIEIDRGKRNRQYTLISILNYEIYQENEEKDNAKPLNDPAPQKRSKKKIYPEDSTYYKMAIYFYDRVSAVAEAEGLQHLVLKADMQKWADEFRKIVEIDKIDKKLAKEVMDWVTEDSFWKTNILSAKKLRDKFRDLAIKMRAGKGKQQPVKMSRSKQLEIEKEEAFREWVADGNDPAAFTFKPH</sequence>
<evidence type="ECO:0000313" key="1">
    <source>
        <dbReference type="EMBL" id="AJK27780.1"/>
    </source>
</evidence>
<proteinExistence type="predicted"/>
<organism evidence="1 2">
    <name type="scientific">Bacteriophage Lily</name>
    <dbReference type="NCBI Taxonomy" id="1589751"/>
    <lineage>
        <taxon>Viruses</taxon>
        <taxon>Duplodnaviria</taxon>
        <taxon>Heunggongvirae</taxon>
        <taxon>Uroviricota</taxon>
        <taxon>Caudoviricetes</taxon>
        <taxon>Lilyvirus</taxon>
        <taxon>Lilyvirus lily</taxon>
    </lineage>
</organism>
<dbReference type="KEGG" id="vg:26629234"/>
<keyword evidence="2" id="KW-1185">Reference proteome</keyword>
<protein>
    <submittedName>
        <fullName evidence="1">Primosome component-like protein</fullName>
    </submittedName>
</protein>
<dbReference type="RefSeq" id="YP_009202262.1">
    <property type="nucleotide sequence ID" value="NC_028841.1"/>
</dbReference>